<dbReference type="Gene3D" id="2.60.120.1140">
    <property type="entry name" value="Protein of unknown function DUF192"/>
    <property type="match status" value="1"/>
</dbReference>
<keyword evidence="1" id="KW-0732">Signal</keyword>
<organism evidence="2 3">
    <name type="scientific">Methylorubrum aminovorans</name>
    <dbReference type="NCBI Taxonomy" id="269069"/>
    <lineage>
        <taxon>Bacteria</taxon>
        <taxon>Pseudomonadati</taxon>
        <taxon>Pseudomonadota</taxon>
        <taxon>Alphaproteobacteria</taxon>
        <taxon>Hyphomicrobiales</taxon>
        <taxon>Methylobacteriaceae</taxon>
        <taxon>Methylorubrum</taxon>
    </lineage>
</organism>
<evidence type="ECO:0000313" key="3">
    <source>
        <dbReference type="Proteomes" id="UP001055039"/>
    </source>
</evidence>
<evidence type="ECO:0008006" key="4">
    <source>
        <dbReference type="Google" id="ProtNLM"/>
    </source>
</evidence>
<gene>
    <name evidence="2" type="ORF">LNAOJCKE_0819</name>
</gene>
<name>A0ABQ4UAY5_9HYPH</name>
<keyword evidence="3" id="KW-1185">Reference proteome</keyword>
<feature type="chain" id="PRO_5047479525" description="DUF192 domain-containing protein" evidence="1">
    <location>
        <begin position="36"/>
        <end position="169"/>
    </location>
</feature>
<dbReference type="PANTHER" id="PTHR37953:SF1">
    <property type="entry name" value="UPF0127 PROTEIN MJ1496"/>
    <property type="match status" value="1"/>
</dbReference>
<sequence length="169" mass="18244">MTVIRVPVFRSASKLLLAACLAALAAATQLPPARAQDTAPAAQAATEPLAIVAKNGRHAFQVEVMRTDAQRAKGLMYRRSMPVDHGMLFDFERPAPATMWMKNTYLSLDMVFIRSDGSIARIAADTEPLSTKVISSGEPVLAVLELNAGTAAKLGIRAGDRVEHPMFKR</sequence>
<proteinExistence type="predicted"/>
<dbReference type="InterPro" id="IPR038695">
    <property type="entry name" value="Saro_0823-like_sf"/>
</dbReference>
<evidence type="ECO:0000256" key="1">
    <source>
        <dbReference type="SAM" id="SignalP"/>
    </source>
</evidence>
<dbReference type="RefSeq" id="WP_108940848.1">
    <property type="nucleotide sequence ID" value="NZ_BAAADH010000020.1"/>
</dbReference>
<comment type="caution">
    <text evidence="2">The sequence shown here is derived from an EMBL/GenBank/DDBJ whole genome shotgun (WGS) entry which is preliminary data.</text>
</comment>
<dbReference type="Proteomes" id="UP001055039">
    <property type="component" value="Unassembled WGS sequence"/>
</dbReference>
<evidence type="ECO:0000313" key="2">
    <source>
        <dbReference type="EMBL" id="GJE63622.1"/>
    </source>
</evidence>
<reference evidence="2" key="1">
    <citation type="journal article" date="2021" name="Front. Microbiol.">
        <title>Comprehensive Comparative Genomics and Phenotyping of Methylobacterium Species.</title>
        <authorList>
            <person name="Alessa O."/>
            <person name="Ogura Y."/>
            <person name="Fujitani Y."/>
            <person name="Takami H."/>
            <person name="Hayashi T."/>
            <person name="Sahin N."/>
            <person name="Tani A."/>
        </authorList>
    </citation>
    <scope>NUCLEOTIDE SEQUENCE</scope>
    <source>
        <strain evidence="2">NBRC 15686</strain>
    </source>
</reference>
<dbReference type="InterPro" id="IPR003795">
    <property type="entry name" value="DUF192"/>
</dbReference>
<dbReference type="EMBL" id="BPRC01000001">
    <property type="protein sequence ID" value="GJE63622.1"/>
    <property type="molecule type" value="Genomic_DNA"/>
</dbReference>
<dbReference type="PANTHER" id="PTHR37953">
    <property type="entry name" value="UPF0127 PROTEIN MJ1496"/>
    <property type="match status" value="1"/>
</dbReference>
<dbReference type="Pfam" id="PF02643">
    <property type="entry name" value="DUF192"/>
    <property type="match status" value="1"/>
</dbReference>
<feature type="signal peptide" evidence="1">
    <location>
        <begin position="1"/>
        <end position="35"/>
    </location>
</feature>
<reference evidence="2" key="2">
    <citation type="submission" date="2021-08" db="EMBL/GenBank/DDBJ databases">
        <authorList>
            <person name="Tani A."/>
            <person name="Ola A."/>
            <person name="Ogura Y."/>
            <person name="Katsura K."/>
            <person name="Hayashi T."/>
        </authorList>
    </citation>
    <scope>NUCLEOTIDE SEQUENCE</scope>
    <source>
        <strain evidence="2">NBRC 15686</strain>
    </source>
</reference>
<accession>A0ABQ4UAY5</accession>
<protein>
    <recommendedName>
        <fullName evidence="4">DUF192 domain-containing protein</fullName>
    </recommendedName>
</protein>